<dbReference type="SUPFAM" id="SSF53474">
    <property type="entry name" value="alpha/beta-Hydrolases"/>
    <property type="match status" value="1"/>
</dbReference>
<feature type="domain" description="AB hydrolase-1" evidence="4">
    <location>
        <begin position="131"/>
        <end position="351"/>
    </location>
</feature>
<evidence type="ECO:0000256" key="2">
    <source>
        <dbReference type="HAMAP-Rule" id="MF_00296"/>
    </source>
</evidence>
<dbReference type="RefSeq" id="WP_188608363.1">
    <property type="nucleotide sequence ID" value="NZ_BMGG01000002.1"/>
</dbReference>
<dbReference type="NCBIfam" id="NF005262">
    <property type="entry name" value="PRK06765.1"/>
    <property type="match status" value="1"/>
</dbReference>
<dbReference type="GO" id="GO:0005737">
    <property type="term" value="C:cytoplasm"/>
    <property type="evidence" value="ECO:0007669"/>
    <property type="project" value="UniProtKB-SubCell"/>
</dbReference>
<evidence type="ECO:0000313" key="6">
    <source>
        <dbReference type="Proteomes" id="UP000637002"/>
    </source>
</evidence>
<comment type="subcellular location">
    <subcellularLocation>
        <location evidence="2">Cytoplasm</location>
    </subcellularLocation>
</comment>
<protein>
    <recommendedName>
        <fullName evidence="2">Probable acyltransferase</fullName>
        <ecNumber evidence="2">2.3.1.-</ecNumber>
    </recommendedName>
</protein>
<dbReference type="GO" id="GO:0004414">
    <property type="term" value="F:homoserine O-acetyltransferase activity"/>
    <property type="evidence" value="ECO:0007669"/>
    <property type="project" value="TreeGrafter"/>
</dbReference>
<dbReference type="Proteomes" id="UP000637002">
    <property type="component" value="Unassembled WGS sequence"/>
</dbReference>
<evidence type="ECO:0000259" key="4">
    <source>
        <dbReference type="Pfam" id="PF00561"/>
    </source>
</evidence>
<dbReference type="Gene3D" id="3.40.50.1820">
    <property type="entry name" value="alpha/beta hydrolase"/>
    <property type="match status" value="1"/>
</dbReference>
<organism evidence="5 6">
    <name type="scientific">Chelatococcus reniformis</name>
    <dbReference type="NCBI Taxonomy" id="1494448"/>
    <lineage>
        <taxon>Bacteria</taxon>
        <taxon>Pseudomonadati</taxon>
        <taxon>Pseudomonadota</taxon>
        <taxon>Alphaproteobacteria</taxon>
        <taxon>Hyphomicrobiales</taxon>
        <taxon>Chelatococcaceae</taxon>
        <taxon>Chelatococcus</taxon>
    </lineage>
</organism>
<keyword evidence="2" id="KW-0028">Amino-acid biosynthesis</keyword>
<dbReference type="PANTHER" id="PTHR32268">
    <property type="entry name" value="HOMOSERINE O-ACETYLTRANSFERASE"/>
    <property type="match status" value="1"/>
</dbReference>
<comment type="subunit">
    <text evidence="2">Homodimer.</text>
</comment>
<dbReference type="AlphaFoldDB" id="A0A916X9W5"/>
<dbReference type="Gene3D" id="1.10.1740.110">
    <property type="match status" value="1"/>
</dbReference>
<comment type="caution">
    <text evidence="5">The sequence shown here is derived from an EMBL/GenBank/DDBJ whole genome shotgun (WGS) entry which is preliminary data.</text>
</comment>
<dbReference type="PIRSF" id="PIRSF000443">
    <property type="entry name" value="Homoser_Ac_trans"/>
    <property type="match status" value="1"/>
</dbReference>
<comment type="caution">
    <text evidence="2">Lacks conserved residue(s) required for the propagation of feature annotation.</text>
</comment>
<evidence type="ECO:0000256" key="3">
    <source>
        <dbReference type="PIRSR" id="PIRSR000443-1"/>
    </source>
</evidence>
<gene>
    <name evidence="5" type="primary">metX</name>
    <name evidence="5" type="ORF">GCM10010994_13460</name>
</gene>
<keyword evidence="1 2" id="KW-0808">Transferase</keyword>
<dbReference type="InterPro" id="IPR000073">
    <property type="entry name" value="AB_hydrolase_1"/>
</dbReference>
<dbReference type="EMBL" id="BMGG01000002">
    <property type="protein sequence ID" value="GGC55823.1"/>
    <property type="molecule type" value="Genomic_DNA"/>
</dbReference>
<dbReference type="InterPro" id="IPR008220">
    <property type="entry name" value="HAT_MetX-like"/>
</dbReference>
<dbReference type="GO" id="GO:0009092">
    <property type="term" value="P:homoserine metabolic process"/>
    <property type="evidence" value="ECO:0007669"/>
    <property type="project" value="TreeGrafter"/>
</dbReference>
<accession>A0A916X9W5</accession>
<sequence length="378" mass="39747">MAGLLDGVRKQLFELPRYETLGGRVLSGVRVGWESYGELNAERSNAILICHYFSGTSHAAGRYAPGDPLPGYWDAIIGPGKPIDTDRFFVLSSDTLINLNVHDPKVATTGPASIDPASGKPYGLDFPIVEIGDFVRVQRELVRSLGIEKLHAVAGPSMGGLQAFDWAVRFPEMVGRILPVICAGAADPWLVAWLDAWAAPIALDAQWNGGDYYGKAAPTAGLLQALKMVALHANDRPWALATFGTSPAAGGNPRAGLAQPFAIVDGLAQLAALRVALCDANHLLYLARANQLYVAGGADDLGAAMARVRAPVLYITTPTDHVFPPAATGATAAALRDSGARVRHLEIGGSFGHLNGLLTIGEAAEAIAAFMNDQPVAS</sequence>
<reference evidence="5" key="2">
    <citation type="submission" date="2020-09" db="EMBL/GenBank/DDBJ databases">
        <authorList>
            <person name="Sun Q."/>
            <person name="Zhou Y."/>
        </authorList>
    </citation>
    <scope>NUCLEOTIDE SEQUENCE</scope>
    <source>
        <strain evidence="5">CGMCC 1.12919</strain>
    </source>
</reference>
<feature type="active site" evidence="3">
    <location>
        <position position="353"/>
    </location>
</feature>
<dbReference type="EC" id="2.3.1.-" evidence="2"/>
<proteinExistence type="inferred from homology"/>
<dbReference type="PANTHER" id="PTHR32268:SF11">
    <property type="entry name" value="HOMOSERINE O-ACETYLTRANSFERASE"/>
    <property type="match status" value="1"/>
</dbReference>
<dbReference type="InterPro" id="IPR029058">
    <property type="entry name" value="AB_hydrolase_fold"/>
</dbReference>
<name>A0A916X9W5_9HYPH</name>
<keyword evidence="2" id="KW-0963">Cytoplasm</keyword>
<evidence type="ECO:0000256" key="1">
    <source>
        <dbReference type="ARBA" id="ARBA00022679"/>
    </source>
</evidence>
<reference evidence="5" key="1">
    <citation type="journal article" date="2014" name="Int. J. Syst. Evol. Microbiol.">
        <title>Complete genome sequence of Corynebacterium casei LMG S-19264T (=DSM 44701T), isolated from a smear-ripened cheese.</title>
        <authorList>
            <consortium name="US DOE Joint Genome Institute (JGI-PGF)"/>
            <person name="Walter F."/>
            <person name="Albersmeier A."/>
            <person name="Kalinowski J."/>
            <person name="Ruckert C."/>
        </authorList>
    </citation>
    <scope>NUCLEOTIDE SEQUENCE</scope>
    <source>
        <strain evidence="5">CGMCC 1.12919</strain>
    </source>
</reference>
<feature type="active site" evidence="2 3">
    <location>
        <position position="320"/>
    </location>
</feature>
<dbReference type="Pfam" id="PF00561">
    <property type="entry name" value="Abhydrolase_1"/>
    <property type="match status" value="1"/>
</dbReference>
<evidence type="ECO:0000313" key="5">
    <source>
        <dbReference type="EMBL" id="GGC55823.1"/>
    </source>
</evidence>
<keyword evidence="2" id="KW-0012">Acyltransferase</keyword>
<dbReference type="HAMAP" id="MF_00296">
    <property type="entry name" value="MetX_acyltransf"/>
    <property type="match status" value="1"/>
</dbReference>
<comment type="similarity">
    <text evidence="2">Belongs to the AB hydrolase superfamily. MetX family.</text>
</comment>
<dbReference type="GO" id="GO:0009086">
    <property type="term" value="P:methionine biosynthetic process"/>
    <property type="evidence" value="ECO:0007669"/>
    <property type="project" value="TreeGrafter"/>
</dbReference>
<feature type="active site" description="Nucleophile" evidence="3">
    <location>
        <position position="157"/>
    </location>
</feature>
<keyword evidence="6" id="KW-1185">Reference proteome</keyword>